<organism evidence="2 3">
    <name type="scientific">Janibacter indicus</name>
    <dbReference type="NCBI Taxonomy" id="857417"/>
    <lineage>
        <taxon>Bacteria</taxon>
        <taxon>Bacillati</taxon>
        <taxon>Actinomycetota</taxon>
        <taxon>Actinomycetes</taxon>
        <taxon>Micrococcales</taxon>
        <taxon>Intrasporangiaceae</taxon>
        <taxon>Janibacter</taxon>
    </lineage>
</organism>
<dbReference type="EMBL" id="CP062789">
    <property type="protein sequence ID" value="QOK21899.1"/>
    <property type="molecule type" value="Genomic_DNA"/>
</dbReference>
<feature type="domain" description="CdiI immunity protein" evidence="1">
    <location>
        <begin position="22"/>
        <end position="112"/>
    </location>
</feature>
<evidence type="ECO:0000313" key="3">
    <source>
        <dbReference type="Proteomes" id="UP000593998"/>
    </source>
</evidence>
<dbReference type="InterPro" id="IPR041129">
    <property type="entry name" value="CdiI_2"/>
</dbReference>
<reference evidence="2 3" key="1">
    <citation type="submission" date="2020-10" db="EMBL/GenBank/DDBJ databases">
        <title>Janibacter indicus TT2 genome sequence.</title>
        <authorList>
            <person name="Lee K."/>
            <person name="Ganzorig M."/>
        </authorList>
    </citation>
    <scope>NUCLEOTIDE SEQUENCE [LARGE SCALE GENOMIC DNA]</scope>
    <source>
        <strain evidence="2 3">TT2</strain>
    </source>
</reference>
<protein>
    <recommendedName>
        <fullName evidence="1">CdiI immunity protein domain-containing protein</fullName>
    </recommendedName>
</protein>
<name>A0A7L9IXQ8_9MICO</name>
<dbReference type="AlphaFoldDB" id="A0A7L9IXQ8"/>
<sequence length="164" mass="18778">MAWEVHRCLRVRLGRHMDLECEYPALTDLMMSGFHLDFWDFHESPEEVVSTFTRDPIFCARIPLEVDSLLGKFAGPDREDRLDEVLWKLTNNYDYDEEGITASTWLTAVRDQVVAETPSVEMIDALVGARVLGATGGRCSRSRRTPARSGTREALWCRRWAVAE</sequence>
<dbReference type="Proteomes" id="UP000593998">
    <property type="component" value="Chromosome"/>
</dbReference>
<dbReference type="Pfam" id="PF18593">
    <property type="entry name" value="CdiI_2"/>
    <property type="match status" value="1"/>
</dbReference>
<proteinExistence type="predicted"/>
<accession>A0A7L9IXQ8</accession>
<gene>
    <name evidence="2" type="ORF">IGS73_12335</name>
</gene>
<evidence type="ECO:0000313" key="2">
    <source>
        <dbReference type="EMBL" id="QOK21899.1"/>
    </source>
</evidence>
<evidence type="ECO:0000259" key="1">
    <source>
        <dbReference type="Pfam" id="PF18593"/>
    </source>
</evidence>